<dbReference type="InterPro" id="IPR050476">
    <property type="entry name" value="Insect_CytP450_Detox"/>
</dbReference>
<name>A0A1B6LPA4_9HEMI</name>
<evidence type="ECO:0008006" key="18">
    <source>
        <dbReference type="Google" id="ProtNLM"/>
    </source>
</evidence>
<dbReference type="CDD" id="cd11056">
    <property type="entry name" value="CYP6-like"/>
    <property type="match status" value="1"/>
</dbReference>
<feature type="binding site" description="axial binding residue" evidence="14">
    <location>
        <position position="465"/>
    </location>
    <ligand>
        <name>heme</name>
        <dbReference type="ChEBI" id="CHEBI:30413"/>
    </ligand>
    <ligandPart>
        <name>Fe</name>
        <dbReference type="ChEBI" id="CHEBI:18248"/>
    </ligandPart>
</feature>
<evidence type="ECO:0000256" key="4">
    <source>
        <dbReference type="ARBA" id="ARBA00004406"/>
    </source>
</evidence>
<keyword evidence="10 15" id="KW-0560">Oxidoreductase</keyword>
<keyword evidence="8" id="KW-0256">Endoplasmic reticulum</keyword>
<keyword evidence="6 14" id="KW-0349">Heme</keyword>
<comment type="cofactor">
    <cofactor evidence="1 14">
        <name>heme</name>
        <dbReference type="ChEBI" id="CHEBI:30413"/>
    </cofactor>
</comment>
<dbReference type="EMBL" id="GEBQ01014568">
    <property type="protein sequence ID" value="JAT25409.1"/>
    <property type="molecule type" value="Transcribed_RNA"/>
</dbReference>
<feature type="transmembrane region" description="Helical" evidence="16">
    <location>
        <begin position="12"/>
        <end position="28"/>
    </location>
</feature>
<evidence type="ECO:0000256" key="12">
    <source>
        <dbReference type="ARBA" id="ARBA00023033"/>
    </source>
</evidence>
<gene>
    <name evidence="17" type="ORF">g.6435</name>
</gene>
<evidence type="ECO:0000256" key="5">
    <source>
        <dbReference type="ARBA" id="ARBA00010617"/>
    </source>
</evidence>
<dbReference type="PROSITE" id="PS00086">
    <property type="entry name" value="CYTOCHROME_P450"/>
    <property type="match status" value="1"/>
</dbReference>
<keyword evidence="13 16" id="KW-0472">Membrane</keyword>
<comment type="subcellular location">
    <subcellularLocation>
        <location evidence="4">Endoplasmic reticulum membrane</location>
        <topology evidence="4">Peripheral membrane protein</topology>
    </subcellularLocation>
    <subcellularLocation>
        <location evidence="3">Microsome membrane</location>
        <topology evidence="3">Peripheral membrane protein</topology>
    </subcellularLocation>
</comment>
<dbReference type="PANTHER" id="PTHR24292:SF54">
    <property type="entry name" value="CYP9F3-RELATED"/>
    <property type="match status" value="1"/>
</dbReference>
<dbReference type="PANTHER" id="PTHR24292">
    <property type="entry name" value="CYTOCHROME P450"/>
    <property type="match status" value="1"/>
</dbReference>
<dbReference type="PRINTS" id="PR00385">
    <property type="entry name" value="P450"/>
</dbReference>
<sequence>MGLFIESGCVEILYASLLLFWITYVYFVKHYGYWEERNVPHVPAVFPFGSISDIVLGKRYAGITLDDVYKEFKDERYVGYISIRTPVILIRDPELIRLILTKHFNNFTDHSEVSGHPKEHLMRNLYFLNGQEWRDMRMKISPAYSAANIKMMFFLVKECSEVLRQMVEKYTTENDIVDTKDLLSRYTIDVIAICAFGIEANSISNKDSEFYTVAKKCFELDYFRLLKTFIHCSFPIFQKYHCFNILDSSITKFFSIVVRSSVEFKEKNNICKYDFLDLLVKLRQNQSILEEGERPVDLQDTLSPSRREGMTVEEISAEAFLFFVGAYESTSNTMMYCLYELACNTRIQEKLYCEVVEVLDRHNNDISYQALQEMSYMDQVINESLRHYPPFHSLTRKCTQDYVVPNSNLVIEKGVELVIPLYSLHHDPKHFPDPFTFDPERFNTEDGKKQHPSVYLPFGEGPRMCLGQKYGLMNVKTALATLITDYQFNITPDTDVPIQFNSKTCSTVPSKPLMLIFTRRNAKA</sequence>
<evidence type="ECO:0000256" key="2">
    <source>
        <dbReference type="ARBA" id="ARBA00003690"/>
    </source>
</evidence>
<evidence type="ECO:0000256" key="14">
    <source>
        <dbReference type="PIRSR" id="PIRSR602403-1"/>
    </source>
</evidence>
<keyword evidence="12 15" id="KW-0503">Monooxygenase</keyword>
<dbReference type="FunFam" id="1.10.630.10:FF:000042">
    <property type="entry name" value="Cytochrome P450"/>
    <property type="match status" value="1"/>
</dbReference>
<dbReference type="Gene3D" id="1.10.630.10">
    <property type="entry name" value="Cytochrome P450"/>
    <property type="match status" value="1"/>
</dbReference>
<evidence type="ECO:0000256" key="16">
    <source>
        <dbReference type="SAM" id="Phobius"/>
    </source>
</evidence>
<dbReference type="SUPFAM" id="SSF48264">
    <property type="entry name" value="Cytochrome P450"/>
    <property type="match status" value="1"/>
</dbReference>
<dbReference type="Pfam" id="PF00067">
    <property type="entry name" value="p450"/>
    <property type="match status" value="1"/>
</dbReference>
<organism evidence="17">
    <name type="scientific">Graphocephala atropunctata</name>
    <dbReference type="NCBI Taxonomy" id="36148"/>
    <lineage>
        <taxon>Eukaryota</taxon>
        <taxon>Metazoa</taxon>
        <taxon>Ecdysozoa</taxon>
        <taxon>Arthropoda</taxon>
        <taxon>Hexapoda</taxon>
        <taxon>Insecta</taxon>
        <taxon>Pterygota</taxon>
        <taxon>Neoptera</taxon>
        <taxon>Paraneoptera</taxon>
        <taxon>Hemiptera</taxon>
        <taxon>Auchenorrhyncha</taxon>
        <taxon>Membracoidea</taxon>
        <taxon>Cicadellidae</taxon>
        <taxon>Cicadellinae</taxon>
        <taxon>Cicadellini</taxon>
        <taxon>Graphocephala</taxon>
    </lineage>
</organism>
<dbReference type="GO" id="GO:0005506">
    <property type="term" value="F:iron ion binding"/>
    <property type="evidence" value="ECO:0007669"/>
    <property type="project" value="InterPro"/>
</dbReference>
<evidence type="ECO:0000256" key="3">
    <source>
        <dbReference type="ARBA" id="ARBA00004174"/>
    </source>
</evidence>
<dbReference type="PRINTS" id="PR00465">
    <property type="entry name" value="EP450IV"/>
</dbReference>
<evidence type="ECO:0000256" key="15">
    <source>
        <dbReference type="RuleBase" id="RU000461"/>
    </source>
</evidence>
<comment type="function">
    <text evidence="2">May be involved in the metabolism of insect hormones and in the breakdown of synthetic insecticides.</text>
</comment>
<evidence type="ECO:0000313" key="17">
    <source>
        <dbReference type="EMBL" id="JAT25409.1"/>
    </source>
</evidence>
<evidence type="ECO:0000256" key="6">
    <source>
        <dbReference type="ARBA" id="ARBA00022617"/>
    </source>
</evidence>
<reference evidence="17" key="1">
    <citation type="submission" date="2015-11" db="EMBL/GenBank/DDBJ databases">
        <title>De novo transcriptome assembly of four potential Pierce s Disease insect vectors from Arizona vineyards.</title>
        <authorList>
            <person name="Tassone E.E."/>
        </authorList>
    </citation>
    <scope>NUCLEOTIDE SEQUENCE</scope>
</reference>
<evidence type="ECO:0000256" key="8">
    <source>
        <dbReference type="ARBA" id="ARBA00022824"/>
    </source>
</evidence>
<dbReference type="InterPro" id="IPR002403">
    <property type="entry name" value="Cyt_P450_E_grp-IV"/>
</dbReference>
<protein>
    <recommendedName>
        <fullName evidence="18">Cytochrome P450</fullName>
    </recommendedName>
</protein>
<keyword evidence="11 14" id="KW-0408">Iron</keyword>
<keyword evidence="7 14" id="KW-0479">Metal-binding</keyword>
<keyword evidence="16" id="KW-0812">Transmembrane</keyword>
<evidence type="ECO:0000256" key="13">
    <source>
        <dbReference type="ARBA" id="ARBA00023136"/>
    </source>
</evidence>
<dbReference type="GO" id="GO:0004497">
    <property type="term" value="F:monooxygenase activity"/>
    <property type="evidence" value="ECO:0007669"/>
    <property type="project" value="UniProtKB-KW"/>
</dbReference>
<comment type="similarity">
    <text evidence="5 15">Belongs to the cytochrome P450 family.</text>
</comment>
<evidence type="ECO:0000256" key="7">
    <source>
        <dbReference type="ARBA" id="ARBA00022723"/>
    </source>
</evidence>
<evidence type="ECO:0000256" key="10">
    <source>
        <dbReference type="ARBA" id="ARBA00023002"/>
    </source>
</evidence>
<evidence type="ECO:0000256" key="1">
    <source>
        <dbReference type="ARBA" id="ARBA00001971"/>
    </source>
</evidence>
<dbReference type="InterPro" id="IPR001128">
    <property type="entry name" value="Cyt_P450"/>
</dbReference>
<dbReference type="GO" id="GO:0005789">
    <property type="term" value="C:endoplasmic reticulum membrane"/>
    <property type="evidence" value="ECO:0007669"/>
    <property type="project" value="UniProtKB-SubCell"/>
</dbReference>
<dbReference type="GO" id="GO:0016705">
    <property type="term" value="F:oxidoreductase activity, acting on paired donors, with incorporation or reduction of molecular oxygen"/>
    <property type="evidence" value="ECO:0007669"/>
    <property type="project" value="InterPro"/>
</dbReference>
<proteinExistence type="inferred from homology"/>
<evidence type="ECO:0000256" key="11">
    <source>
        <dbReference type="ARBA" id="ARBA00023004"/>
    </source>
</evidence>
<dbReference type="InterPro" id="IPR017972">
    <property type="entry name" value="Cyt_P450_CS"/>
</dbReference>
<evidence type="ECO:0000256" key="9">
    <source>
        <dbReference type="ARBA" id="ARBA00022848"/>
    </source>
</evidence>
<keyword evidence="9" id="KW-0492">Microsome</keyword>
<dbReference type="AlphaFoldDB" id="A0A1B6LPA4"/>
<accession>A0A1B6LPA4</accession>
<dbReference type="GO" id="GO:0020037">
    <property type="term" value="F:heme binding"/>
    <property type="evidence" value="ECO:0007669"/>
    <property type="project" value="InterPro"/>
</dbReference>
<dbReference type="InterPro" id="IPR036396">
    <property type="entry name" value="Cyt_P450_sf"/>
</dbReference>
<keyword evidence="16" id="KW-1133">Transmembrane helix</keyword>